<keyword evidence="1" id="KW-0812">Transmembrane</keyword>
<name>A0ABU9K789_9BACI</name>
<feature type="transmembrane region" description="Helical" evidence="1">
    <location>
        <begin position="12"/>
        <end position="34"/>
    </location>
</feature>
<evidence type="ECO:0000313" key="2">
    <source>
        <dbReference type="EMBL" id="MEL3971558.1"/>
    </source>
</evidence>
<evidence type="ECO:0000256" key="1">
    <source>
        <dbReference type="SAM" id="Phobius"/>
    </source>
</evidence>
<keyword evidence="1" id="KW-1133">Transmembrane helix</keyword>
<dbReference type="Proteomes" id="UP001389717">
    <property type="component" value="Unassembled WGS sequence"/>
</dbReference>
<evidence type="ECO:0008006" key="4">
    <source>
        <dbReference type="Google" id="ProtNLM"/>
    </source>
</evidence>
<dbReference type="EMBL" id="JBBYAF010000006">
    <property type="protein sequence ID" value="MEL3971558.1"/>
    <property type="molecule type" value="Genomic_DNA"/>
</dbReference>
<gene>
    <name evidence="2" type="ORF">AAEO50_04625</name>
</gene>
<proteinExistence type="predicted"/>
<keyword evidence="3" id="KW-1185">Reference proteome</keyword>
<accession>A0ABU9K789</accession>
<sequence>MKENSYEKETLMCFITCMIGLTAFLGMIFLSSIMTGHSLGSSFPDVPSSQLMNWEKIAEIFSIKSS</sequence>
<reference evidence="2 3" key="1">
    <citation type="submission" date="2024-04" db="EMBL/GenBank/DDBJ databases">
        <title>Bacillus oryzaecorticis sp. nov., a moderately halophilic bacterium isolated from rice husks.</title>
        <authorList>
            <person name="Zhu H.-S."/>
        </authorList>
    </citation>
    <scope>NUCLEOTIDE SEQUENCE [LARGE SCALE GENOMIC DNA]</scope>
    <source>
        <strain evidence="2 3">ZC255</strain>
    </source>
</reference>
<dbReference type="RefSeq" id="WP_341980957.1">
    <property type="nucleotide sequence ID" value="NZ_JBBYAF010000006.1"/>
</dbReference>
<comment type="caution">
    <text evidence="2">The sequence shown here is derived from an EMBL/GenBank/DDBJ whole genome shotgun (WGS) entry which is preliminary data.</text>
</comment>
<evidence type="ECO:0000313" key="3">
    <source>
        <dbReference type="Proteomes" id="UP001389717"/>
    </source>
</evidence>
<organism evidence="2 3">
    <name type="scientific">Rossellomorea oryzaecorticis</name>
    <dbReference type="NCBI Taxonomy" id="1396505"/>
    <lineage>
        <taxon>Bacteria</taxon>
        <taxon>Bacillati</taxon>
        <taxon>Bacillota</taxon>
        <taxon>Bacilli</taxon>
        <taxon>Bacillales</taxon>
        <taxon>Bacillaceae</taxon>
        <taxon>Rossellomorea</taxon>
    </lineage>
</organism>
<keyword evidence="1" id="KW-0472">Membrane</keyword>
<protein>
    <recommendedName>
        <fullName evidence="4">ATP synthase F0 subunit 8</fullName>
    </recommendedName>
</protein>